<accession>A0ABS2NMA0</accession>
<dbReference type="CDD" id="cd02134">
    <property type="entry name" value="KH-II_NusA_rpt1"/>
    <property type="match status" value="1"/>
</dbReference>
<dbReference type="SMART" id="SM00322">
    <property type="entry name" value="KH"/>
    <property type="match status" value="1"/>
</dbReference>
<keyword evidence="6 7" id="KW-0804">Transcription</keyword>
<dbReference type="PANTHER" id="PTHR22648">
    <property type="entry name" value="TRANSCRIPTION TERMINATION FACTOR NUSA"/>
    <property type="match status" value="1"/>
</dbReference>
<gene>
    <name evidence="7" type="primary">nusA</name>
    <name evidence="9" type="ORF">JOC73_000212</name>
</gene>
<evidence type="ECO:0000256" key="7">
    <source>
        <dbReference type="HAMAP-Rule" id="MF_00945"/>
    </source>
</evidence>
<comment type="similarity">
    <text evidence="7">Belongs to the NusA family.</text>
</comment>
<keyword evidence="10" id="KW-1185">Reference proteome</keyword>
<comment type="caution">
    <text evidence="9">The sequence shown here is derived from an EMBL/GenBank/DDBJ whole genome shotgun (WGS) entry which is preliminary data.</text>
</comment>
<keyword evidence="3 7" id="KW-0889">Transcription antitermination</keyword>
<dbReference type="InterPro" id="IPR010213">
    <property type="entry name" value="TF_NusA"/>
</dbReference>
<dbReference type="HAMAP" id="MF_00945_B">
    <property type="entry name" value="NusA_B"/>
    <property type="match status" value="1"/>
</dbReference>
<dbReference type="SMART" id="SM00316">
    <property type="entry name" value="S1"/>
    <property type="match status" value="1"/>
</dbReference>
<evidence type="ECO:0000256" key="2">
    <source>
        <dbReference type="ARBA" id="ARBA00022490"/>
    </source>
</evidence>
<organism evidence="9 10">
    <name type="scientific">Alkaliphilus hydrothermalis</name>
    <dbReference type="NCBI Taxonomy" id="1482730"/>
    <lineage>
        <taxon>Bacteria</taxon>
        <taxon>Bacillati</taxon>
        <taxon>Bacillota</taxon>
        <taxon>Clostridia</taxon>
        <taxon>Peptostreptococcales</taxon>
        <taxon>Natronincolaceae</taxon>
        <taxon>Alkaliphilus</taxon>
    </lineage>
</organism>
<dbReference type="InterPro" id="IPR036555">
    <property type="entry name" value="NusA_N_sf"/>
</dbReference>
<dbReference type="Pfam" id="PF00575">
    <property type="entry name" value="S1"/>
    <property type="match status" value="1"/>
</dbReference>
<dbReference type="CDD" id="cd04455">
    <property type="entry name" value="S1_NusA"/>
    <property type="match status" value="1"/>
</dbReference>
<dbReference type="Gene3D" id="3.30.300.20">
    <property type="match status" value="2"/>
</dbReference>
<keyword evidence="5 7" id="KW-0805">Transcription regulation</keyword>
<dbReference type="Pfam" id="PF08529">
    <property type="entry name" value="NusA_N"/>
    <property type="match status" value="1"/>
</dbReference>
<dbReference type="InterPro" id="IPR009019">
    <property type="entry name" value="KH_sf_prok-type"/>
</dbReference>
<proteinExistence type="inferred from homology"/>
<keyword evidence="4 7" id="KW-0694">RNA-binding</keyword>
<dbReference type="Gene3D" id="3.30.1480.10">
    <property type="entry name" value="NusA, N-terminal domain"/>
    <property type="match status" value="1"/>
</dbReference>
<dbReference type="PROSITE" id="PS50126">
    <property type="entry name" value="S1"/>
    <property type="match status" value="1"/>
</dbReference>
<dbReference type="SUPFAM" id="SSF69705">
    <property type="entry name" value="Transcription factor NusA, N-terminal domain"/>
    <property type="match status" value="1"/>
</dbReference>
<evidence type="ECO:0000256" key="1">
    <source>
        <dbReference type="ARBA" id="ARBA00022472"/>
    </source>
</evidence>
<evidence type="ECO:0000256" key="3">
    <source>
        <dbReference type="ARBA" id="ARBA00022814"/>
    </source>
</evidence>
<evidence type="ECO:0000259" key="8">
    <source>
        <dbReference type="PROSITE" id="PS50126"/>
    </source>
</evidence>
<dbReference type="InterPro" id="IPR012340">
    <property type="entry name" value="NA-bd_OB-fold"/>
</dbReference>
<dbReference type="InterPro" id="IPR004087">
    <property type="entry name" value="KH_dom"/>
</dbReference>
<dbReference type="NCBIfam" id="TIGR01953">
    <property type="entry name" value="NusA"/>
    <property type="match status" value="1"/>
</dbReference>
<dbReference type="RefSeq" id="WP_204399984.1">
    <property type="nucleotide sequence ID" value="NZ_JAFBEE010000001.1"/>
</dbReference>
<reference evidence="9 10" key="1">
    <citation type="submission" date="2021-01" db="EMBL/GenBank/DDBJ databases">
        <title>Genomic Encyclopedia of Type Strains, Phase IV (KMG-IV): sequencing the most valuable type-strain genomes for metagenomic binning, comparative biology and taxonomic classification.</title>
        <authorList>
            <person name="Goeker M."/>
        </authorList>
    </citation>
    <scope>NUCLEOTIDE SEQUENCE [LARGE SCALE GENOMIC DNA]</scope>
    <source>
        <strain evidence="9 10">DSM 25890</strain>
    </source>
</reference>
<evidence type="ECO:0000313" key="9">
    <source>
        <dbReference type="EMBL" id="MBM7613704.1"/>
    </source>
</evidence>
<dbReference type="InterPro" id="IPR058582">
    <property type="entry name" value="KH_NusA_2nd"/>
</dbReference>
<dbReference type="Gene3D" id="2.40.50.140">
    <property type="entry name" value="Nucleic acid-binding proteins"/>
    <property type="match status" value="1"/>
</dbReference>
<protein>
    <recommendedName>
        <fullName evidence="7">Transcription termination/antitermination protein NusA</fullName>
    </recommendedName>
</protein>
<dbReference type="InterPro" id="IPR013735">
    <property type="entry name" value="TF_NusA_N"/>
</dbReference>
<dbReference type="InterPro" id="IPR025249">
    <property type="entry name" value="TF_NusA_KH_1st"/>
</dbReference>
<evidence type="ECO:0000256" key="6">
    <source>
        <dbReference type="ARBA" id="ARBA00023163"/>
    </source>
</evidence>
<dbReference type="Pfam" id="PF26594">
    <property type="entry name" value="KH_NusA_2nd"/>
    <property type="match status" value="1"/>
</dbReference>
<dbReference type="SUPFAM" id="SSF54814">
    <property type="entry name" value="Prokaryotic type KH domain (KH-domain type II)"/>
    <property type="match status" value="2"/>
</dbReference>
<keyword evidence="2 7" id="KW-0963">Cytoplasm</keyword>
<comment type="subcellular location">
    <subcellularLocation>
        <location evidence="7">Cytoplasm</location>
    </subcellularLocation>
</comment>
<dbReference type="InterPro" id="IPR015946">
    <property type="entry name" value="KH_dom-like_a/b"/>
</dbReference>
<dbReference type="InterPro" id="IPR030842">
    <property type="entry name" value="TF_NusA_bacterial"/>
</dbReference>
<dbReference type="Pfam" id="PF13184">
    <property type="entry name" value="KH_NusA_1st"/>
    <property type="match status" value="1"/>
</dbReference>
<dbReference type="EMBL" id="JAFBEE010000001">
    <property type="protein sequence ID" value="MBM7613704.1"/>
    <property type="molecule type" value="Genomic_DNA"/>
</dbReference>
<keyword evidence="1 7" id="KW-0806">Transcription termination</keyword>
<comment type="function">
    <text evidence="7">Participates in both transcription termination and antitermination.</text>
</comment>
<sequence>MNTEFIEALEQIQKDKGISKEVLIDALEAALISSYKRNFGTAQNVRVEIDRDSGEVHVYSQKRVVEEVEDDILEIQLQEAKEIDPNYGIDDIYEREVTPRNFGRIAAQTAKQVVVQRIREAERGLVFDEFINRESDIITGTVERVSKGIVYINLGKIEAALGPNEQMPNEEYVHGARIKTYIVEVKKTTKGPQITVSRTHPGLIKRLFELEVPEIHDGVVEIKSISREAGSRTKIAVESQDENVDPVGACVGPKGARVQSIVDELKGEKIDIIKYSKDPVEFITSALSPAKVVSTEVNLQEKTAKVIVPDYQLSLAIGKEGQNARLAAKLTGWKIDIKSESQAKSE</sequence>
<evidence type="ECO:0000256" key="5">
    <source>
        <dbReference type="ARBA" id="ARBA00023015"/>
    </source>
</evidence>
<dbReference type="Proteomes" id="UP001314796">
    <property type="component" value="Unassembled WGS sequence"/>
</dbReference>
<evidence type="ECO:0000313" key="10">
    <source>
        <dbReference type="Proteomes" id="UP001314796"/>
    </source>
</evidence>
<feature type="domain" description="S1 motif" evidence="8">
    <location>
        <begin position="135"/>
        <end position="199"/>
    </location>
</feature>
<dbReference type="PANTHER" id="PTHR22648:SF0">
    <property type="entry name" value="TRANSCRIPTION TERMINATION_ANTITERMINATION PROTEIN NUSA"/>
    <property type="match status" value="1"/>
</dbReference>
<dbReference type="InterPro" id="IPR003029">
    <property type="entry name" value="S1_domain"/>
</dbReference>
<dbReference type="SUPFAM" id="SSF50249">
    <property type="entry name" value="Nucleic acid-binding proteins"/>
    <property type="match status" value="1"/>
</dbReference>
<dbReference type="CDD" id="cd22529">
    <property type="entry name" value="KH-II_NusA_rpt2"/>
    <property type="match status" value="1"/>
</dbReference>
<evidence type="ECO:0000256" key="4">
    <source>
        <dbReference type="ARBA" id="ARBA00022884"/>
    </source>
</evidence>
<dbReference type="PROSITE" id="PS50084">
    <property type="entry name" value="KH_TYPE_1"/>
    <property type="match status" value="1"/>
</dbReference>
<comment type="subunit">
    <text evidence="7">Monomer. Binds directly to the core enzyme of the DNA-dependent RNA polymerase and to nascent RNA.</text>
</comment>
<name>A0ABS2NMA0_9FIRM</name>